<dbReference type="Proteomes" id="UP000215703">
    <property type="component" value="Chromosome"/>
</dbReference>
<protein>
    <submittedName>
        <fullName evidence="8">PLP-dependent aminotransferase family protein</fullName>
    </submittedName>
</protein>
<organism evidence="8 9">
    <name type="scientific">Bradyrhizobium ottawaense</name>
    <dbReference type="NCBI Taxonomy" id="931866"/>
    <lineage>
        <taxon>Bacteria</taxon>
        <taxon>Pseudomonadati</taxon>
        <taxon>Pseudomonadota</taxon>
        <taxon>Alphaproteobacteria</taxon>
        <taxon>Hyphomicrobiales</taxon>
        <taxon>Nitrobacteraceae</taxon>
        <taxon>Bradyrhizobium</taxon>
    </lineage>
</organism>
<gene>
    <name evidence="8" type="ORF">CIT37_39100</name>
</gene>
<dbReference type="PRINTS" id="PR00035">
    <property type="entry name" value="HTHGNTR"/>
</dbReference>
<dbReference type="InterPro" id="IPR015424">
    <property type="entry name" value="PyrdxlP-dep_Trfase"/>
</dbReference>
<evidence type="ECO:0000259" key="7">
    <source>
        <dbReference type="PROSITE" id="PS50949"/>
    </source>
</evidence>
<comment type="similarity">
    <text evidence="1">In the C-terminal section; belongs to the class-I pyridoxal-phosphate-dependent aminotransferase family.</text>
</comment>
<dbReference type="Pfam" id="PF00155">
    <property type="entry name" value="Aminotran_1_2"/>
    <property type="match status" value="1"/>
</dbReference>
<evidence type="ECO:0000256" key="3">
    <source>
        <dbReference type="ARBA" id="ARBA00023015"/>
    </source>
</evidence>
<dbReference type="GO" id="GO:0003677">
    <property type="term" value="F:DNA binding"/>
    <property type="evidence" value="ECO:0007669"/>
    <property type="project" value="UniProtKB-KW"/>
</dbReference>
<keyword evidence="8" id="KW-0032">Aminotransferase</keyword>
<keyword evidence="2" id="KW-0663">Pyridoxal phosphate</keyword>
<dbReference type="Pfam" id="PF00392">
    <property type="entry name" value="GntR"/>
    <property type="match status" value="1"/>
</dbReference>
<dbReference type="PANTHER" id="PTHR46577:SF1">
    <property type="entry name" value="HTH-TYPE TRANSCRIPTIONAL REGULATORY PROTEIN GABR"/>
    <property type="match status" value="1"/>
</dbReference>
<reference evidence="8 9" key="1">
    <citation type="journal article" date="2014" name="Int. J. Syst. Evol. Microbiol.">
        <title>Bradyrhizobium ottawaense sp. nov., a symbiotic nitrogen fixing bacterium from root nodules of soybeans in Canada.</title>
        <authorList>
            <person name="Yu X."/>
            <person name="Cloutier S."/>
            <person name="Tambong J.T."/>
            <person name="Bromfield E.S."/>
        </authorList>
    </citation>
    <scope>NUCLEOTIDE SEQUENCE [LARGE SCALE GENOMIC DNA]</scope>
    <source>
        <strain evidence="8 9">OO99</strain>
    </source>
</reference>
<dbReference type="GO" id="GO:0030170">
    <property type="term" value="F:pyridoxal phosphate binding"/>
    <property type="evidence" value="ECO:0007669"/>
    <property type="project" value="InterPro"/>
</dbReference>
<dbReference type="CDD" id="cd07377">
    <property type="entry name" value="WHTH_GntR"/>
    <property type="match status" value="1"/>
</dbReference>
<dbReference type="PANTHER" id="PTHR46577">
    <property type="entry name" value="HTH-TYPE TRANSCRIPTIONAL REGULATORY PROTEIN GABR"/>
    <property type="match status" value="1"/>
</dbReference>
<evidence type="ECO:0000313" key="9">
    <source>
        <dbReference type="Proteomes" id="UP000215703"/>
    </source>
</evidence>
<dbReference type="KEGG" id="bot:CIT37_39100"/>
<feature type="region of interest" description="Disordered" evidence="6">
    <location>
        <begin position="1"/>
        <end position="42"/>
    </location>
</feature>
<reference evidence="8 9" key="2">
    <citation type="journal article" date="2017" name="Syst. Appl. Microbiol.">
        <title>Soybeans inoculated with root zone soils of Canadian native legumes harbour diverse and novel Bradyrhizobium spp. that possess agricultural potential.</title>
        <authorList>
            <person name="Bromfield E.S.P."/>
            <person name="Cloutier S."/>
            <person name="Tambong J.T."/>
            <person name="Tran Thi T.V."/>
        </authorList>
    </citation>
    <scope>NUCLEOTIDE SEQUENCE [LARGE SCALE GENOMIC DNA]</scope>
    <source>
        <strain evidence="8 9">OO99</strain>
    </source>
</reference>
<evidence type="ECO:0000313" key="8">
    <source>
        <dbReference type="EMBL" id="AWL97465.1"/>
    </source>
</evidence>
<dbReference type="CDD" id="cd00609">
    <property type="entry name" value="AAT_like"/>
    <property type="match status" value="1"/>
</dbReference>
<proteinExistence type="inferred from homology"/>
<dbReference type="InterPro" id="IPR036388">
    <property type="entry name" value="WH-like_DNA-bd_sf"/>
</dbReference>
<dbReference type="SMART" id="SM00345">
    <property type="entry name" value="HTH_GNTR"/>
    <property type="match status" value="1"/>
</dbReference>
<dbReference type="PROSITE" id="PS50949">
    <property type="entry name" value="HTH_GNTR"/>
    <property type="match status" value="1"/>
</dbReference>
<evidence type="ECO:0000256" key="2">
    <source>
        <dbReference type="ARBA" id="ARBA00022898"/>
    </source>
</evidence>
<dbReference type="GO" id="GO:0003700">
    <property type="term" value="F:DNA-binding transcription factor activity"/>
    <property type="evidence" value="ECO:0007669"/>
    <property type="project" value="InterPro"/>
</dbReference>
<dbReference type="InterPro" id="IPR004839">
    <property type="entry name" value="Aminotransferase_I/II_large"/>
</dbReference>
<evidence type="ECO:0000256" key="6">
    <source>
        <dbReference type="SAM" id="MobiDB-lite"/>
    </source>
</evidence>
<dbReference type="InterPro" id="IPR015421">
    <property type="entry name" value="PyrdxlP-dep_Trfase_major"/>
</dbReference>
<dbReference type="AlphaFoldDB" id="A0A2U8PI64"/>
<keyword evidence="8" id="KW-0808">Transferase</keyword>
<dbReference type="SUPFAM" id="SSF53383">
    <property type="entry name" value="PLP-dependent transferases"/>
    <property type="match status" value="1"/>
</dbReference>
<evidence type="ECO:0000256" key="1">
    <source>
        <dbReference type="ARBA" id="ARBA00005384"/>
    </source>
</evidence>
<sequence>MRNRPTAARGDREFIARSLKQSGPADSIRTGTHKSARSERNKVPVSDDMISALIDLKRAGDDGLVAQLTSQLRGLIATGRLGKGRTLPSSRRLASDLGVSRNTVTYAFEQLAAEGYLAASHGRRPVVTVDGGERRQGAEAVAARVRTGKPRLSPWASQLKQTDWPMSYQVPLRPLRPGLGDAREFPNEIWARCLRRSAVRAAKRELGPVNRTRLREALAHYLAASRGVRATAEQVMILPSAQAALTLIAAVLISPGDEVWVEDPGYPGAAAAFRASGARVTGMRLDTEGMQRMPGLAAPKLIFMTPSHQHPTGRLMSLARRTEFLRLCRPGKTWIVEDDYDGEFHYDSRPVPALQGLDAHGRVFYVGTFSKVMTSDIRLGYLVVPSALVSTLEIAQRHIGLIAASHIQEALAEFIADGHFLAHLRRMRRLYHARRDHLVAGLERHLGEMLSVEVPAGGIQLVARLKRGTADRAAVKRLAAAGVETRALSSLALDRPRDHGLLLGFAAWRENEIGAALRTMASCF</sequence>
<feature type="domain" description="HTH gntR-type" evidence="7">
    <location>
        <begin position="62"/>
        <end position="130"/>
    </location>
</feature>
<keyword evidence="3" id="KW-0805">Transcription regulation</keyword>
<dbReference type="Gene3D" id="1.10.10.10">
    <property type="entry name" value="Winged helix-like DNA-binding domain superfamily/Winged helix DNA-binding domain"/>
    <property type="match status" value="1"/>
</dbReference>
<dbReference type="InterPro" id="IPR036390">
    <property type="entry name" value="WH_DNA-bd_sf"/>
</dbReference>
<dbReference type="InterPro" id="IPR051446">
    <property type="entry name" value="HTH_trans_reg/aminotransferase"/>
</dbReference>
<keyword evidence="4" id="KW-0238">DNA-binding</keyword>
<dbReference type="EMBL" id="CP029425">
    <property type="protein sequence ID" value="AWL97465.1"/>
    <property type="molecule type" value="Genomic_DNA"/>
</dbReference>
<dbReference type="SUPFAM" id="SSF46785">
    <property type="entry name" value="Winged helix' DNA-binding domain"/>
    <property type="match status" value="1"/>
</dbReference>
<dbReference type="Gene3D" id="3.40.640.10">
    <property type="entry name" value="Type I PLP-dependent aspartate aminotransferase-like (Major domain)"/>
    <property type="match status" value="1"/>
</dbReference>
<accession>A0A2U8PI64</accession>
<dbReference type="GO" id="GO:0008483">
    <property type="term" value="F:transaminase activity"/>
    <property type="evidence" value="ECO:0007669"/>
    <property type="project" value="UniProtKB-KW"/>
</dbReference>
<dbReference type="InterPro" id="IPR000524">
    <property type="entry name" value="Tscrpt_reg_HTH_GntR"/>
</dbReference>
<name>A0A2U8PI64_9BRAD</name>
<keyword evidence="5" id="KW-0804">Transcription</keyword>
<evidence type="ECO:0000256" key="5">
    <source>
        <dbReference type="ARBA" id="ARBA00023163"/>
    </source>
</evidence>
<evidence type="ECO:0000256" key="4">
    <source>
        <dbReference type="ARBA" id="ARBA00023125"/>
    </source>
</evidence>